<name>A0ABU5EI38_9FLAO</name>
<dbReference type="EMBL" id="JAXDAE010000001">
    <property type="protein sequence ID" value="MDY2585763.1"/>
    <property type="molecule type" value="Genomic_DNA"/>
</dbReference>
<feature type="signal peptide" evidence="1">
    <location>
        <begin position="1"/>
        <end position="21"/>
    </location>
</feature>
<gene>
    <name evidence="2" type="ORF">SNF14_00305</name>
</gene>
<reference evidence="2 3" key="1">
    <citation type="submission" date="2023-11" db="EMBL/GenBank/DDBJ databases">
        <title>Winogradskyella pelagius sp. nov., isolated from coastal sediment.</title>
        <authorList>
            <person name="Li F."/>
        </authorList>
    </citation>
    <scope>NUCLEOTIDE SEQUENCE [LARGE SCALE GENOMIC DNA]</scope>
    <source>
        <strain evidence="2 3">KCTC 23502</strain>
    </source>
</reference>
<accession>A0ABU5EI38</accession>
<feature type="chain" id="PRO_5045529666" description="DUF4174 domain-containing protein" evidence="1">
    <location>
        <begin position="22"/>
        <end position="122"/>
    </location>
</feature>
<sequence length="122" mass="13812">MFKKVVICLALILTTLGYSQSQLNSKTSNVSHIKITNLDVVVTVDSVEDIEKTFKLEDIENLLKETERDEVISFSLICNGDMMSNGKRSTMTYSFEGNSSEPQEFLTIVSKLRKSAINYYKN</sequence>
<protein>
    <recommendedName>
        <fullName evidence="4">DUF4174 domain-containing protein</fullName>
    </recommendedName>
</protein>
<evidence type="ECO:0000313" key="3">
    <source>
        <dbReference type="Proteomes" id="UP001285855"/>
    </source>
</evidence>
<proteinExistence type="predicted"/>
<evidence type="ECO:0000313" key="2">
    <source>
        <dbReference type="EMBL" id="MDY2585763.1"/>
    </source>
</evidence>
<comment type="caution">
    <text evidence="2">The sequence shown here is derived from an EMBL/GenBank/DDBJ whole genome shotgun (WGS) entry which is preliminary data.</text>
</comment>
<dbReference type="Proteomes" id="UP001285855">
    <property type="component" value="Unassembled WGS sequence"/>
</dbReference>
<organism evidence="2 3">
    <name type="scientific">Winogradskyella aquimaris</name>
    <dbReference type="NCBI Taxonomy" id="864074"/>
    <lineage>
        <taxon>Bacteria</taxon>
        <taxon>Pseudomonadati</taxon>
        <taxon>Bacteroidota</taxon>
        <taxon>Flavobacteriia</taxon>
        <taxon>Flavobacteriales</taxon>
        <taxon>Flavobacteriaceae</taxon>
        <taxon>Winogradskyella</taxon>
    </lineage>
</organism>
<keyword evidence="3" id="KW-1185">Reference proteome</keyword>
<keyword evidence="1" id="KW-0732">Signal</keyword>
<dbReference type="RefSeq" id="WP_320554150.1">
    <property type="nucleotide sequence ID" value="NZ_JAXDAE010000001.1"/>
</dbReference>
<evidence type="ECO:0008006" key="4">
    <source>
        <dbReference type="Google" id="ProtNLM"/>
    </source>
</evidence>
<evidence type="ECO:0000256" key="1">
    <source>
        <dbReference type="SAM" id="SignalP"/>
    </source>
</evidence>